<reference evidence="1 2" key="1">
    <citation type="journal article" date="2014" name="Agronomy (Basel)">
        <title>A Draft Genome Sequence for Ensete ventricosum, the Drought-Tolerant Tree Against Hunger.</title>
        <authorList>
            <person name="Harrison J."/>
            <person name="Moore K.A."/>
            <person name="Paszkiewicz K."/>
            <person name="Jones T."/>
            <person name="Grant M."/>
            <person name="Ambacheew D."/>
            <person name="Muzemil S."/>
            <person name="Studholme D.J."/>
        </authorList>
    </citation>
    <scope>NUCLEOTIDE SEQUENCE [LARGE SCALE GENOMIC DNA]</scope>
</reference>
<sequence length="180" mass="20516">MEKFQSGLWRFRAIFRRRDREFEKRSPCKLQWRVFIPIKRRGTTFNGCSAFGRTVGTILRQAAPSLVRRISISGSDNREYNAQSNRRDLRPGVSGLLGLDDSTKVPPLRYHGAAKPMALLSVALHLRPFLCDHVPLHRTHWYLQSDFSLGGTQPLYADDQGFHLMQASMRTHGRPASAVP</sequence>
<protein>
    <submittedName>
        <fullName evidence="1">Uncharacterized protein</fullName>
    </submittedName>
</protein>
<evidence type="ECO:0000313" key="2">
    <source>
        <dbReference type="Proteomes" id="UP000287651"/>
    </source>
</evidence>
<accession>A0A427APW8</accession>
<comment type="caution">
    <text evidence="1">The sequence shown here is derived from an EMBL/GenBank/DDBJ whole genome shotgun (WGS) entry which is preliminary data.</text>
</comment>
<evidence type="ECO:0000313" key="1">
    <source>
        <dbReference type="EMBL" id="RRT78269.1"/>
    </source>
</evidence>
<gene>
    <name evidence="1" type="ORF">B296_00020004</name>
</gene>
<dbReference type="AlphaFoldDB" id="A0A427APW8"/>
<name>A0A427APW8_ENSVE</name>
<dbReference type="EMBL" id="AMZH03001720">
    <property type="protein sequence ID" value="RRT78269.1"/>
    <property type="molecule type" value="Genomic_DNA"/>
</dbReference>
<proteinExistence type="predicted"/>
<organism evidence="1 2">
    <name type="scientific">Ensete ventricosum</name>
    <name type="common">Abyssinian banana</name>
    <name type="synonym">Musa ensete</name>
    <dbReference type="NCBI Taxonomy" id="4639"/>
    <lineage>
        <taxon>Eukaryota</taxon>
        <taxon>Viridiplantae</taxon>
        <taxon>Streptophyta</taxon>
        <taxon>Embryophyta</taxon>
        <taxon>Tracheophyta</taxon>
        <taxon>Spermatophyta</taxon>
        <taxon>Magnoliopsida</taxon>
        <taxon>Liliopsida</taxon>
        <taxon>Zingiberales</taxon>
        <taxon>Musaceae</taxon>
        <taxon>Ensete</taxon>
    </lineage>
</organism>
<dbReference type="Proteomes" id="UP000287651">
    <property type="component" value="Unassembled WGS sequence"/>
</dbReference>